<feature type="short sequence motif" description="VHIID" evidence="5">
    <location>
        <begin position="370"/>
        <end position="374"/>
    </location>
</feature>
<comment type="subcellular location">
    <subcellularLocation>
        <location evidence="1">Nucleus</location>
    </subcellularLocation>
</comment>
<keyword evidence="4" id="KW-0539">Nucleus</keyword>
<dbReference type="PROSITE" id="PS50985">
    <property type="entry name" value="GRAS"/>
    <property type="match status" value="1"/>
</dbReference>
<evidence type="ECO:0000256" key="3">
    <source>
        <dbReference type="ARBA" id="ARBA00023163"/>
    </source>
</evidence>
<keyword evidence="2" id="KW-0805">Transcription regulation</keyword>
<sequence>MASGFSGGGPDFYSGLAGRSMSTTMNTAANNNPAPPTYRNQLSQMLVDPSTQIVQHRMGNSSFAPPGLIGKRTLAEFQAQQQQHQHGSLNPALNGLLLRSVKPRMYQQNSPISTLSPFEFSASASSEFPNISQHYGVPLLQQVRPQPTNLGSGLPIHSQNLTLPGISYKNAVNYQTRVGGTVVMGQDSEKKMKNQLEELEKQLLDDNDEEGDAVSAITNANSEWSETIQSLISVSSPNPMAPSPSSSSSSTTSVTNPVPNCSKQTLVEAASAISEGKFDVATEILKCMAKVSNPEESSEQRLMGYMLTALKSRVNPTENPPPVTELYSKEHFGSTQLLYEVSPCFKLGLMAANFAILEASVEQPKSEDGFHVIDFDIGQGTQYMDLLYLLSERWKGKPPMTLKITALADIGGEEKERLKLVGDKLSQLADRLGVALRFYVVCCRLSDLSRESLGCEPDEPLAVNFAFKLYRMPDESVSIENPRDELLRRVKKLSPRVVTIVEQEMNTNTAPFTARVNETLSYYSALLESIESTLQKDTGERVKVEQGLGRRLGNSVACEGRDRLERCEVFGKWRARMGMAGFELKQMGQEVGESVKERLGCSGRVNSGFNVKHVNGGVCFGWMGKTLTVASAWR</sequence>
<evidence type="ECO:0000256" key="1">
    <source>
        <dbReference type="ARBA" id="ARBA00004123"/>
    </source>
</evidence>
<comment type="caution">
    <text evidence="8">The sequence shown here is derived from an EMBL/GenBank/DDBJ whole genome shotgun (WGS) entry which is preliminary data.</text>
</comment>
<proteinExistence type="inferred from homology"/>
<organism evidence="8 9">
    <name type="scientific">Erythroxylum novogranatense</name>
    <dbReference type="NCBI Taxonomy" id="1862640"/>
    <lineage>
        <taxon>Eukaryota</taxon>
        <taxon>Viridiplantae</taxon>
        <taxon>Streptophyta</taxon>
        <taxon>Embryophyta</taxon>
        <taxon>Tracheophyta</taxon>
        <taxon>Spermatophyta</taxon>
        <taxon>Magnoliopsida</taxon>
        <taxon>eudicotyledons</taxon>
        <taxon>Gunneridae</taxon>
        <taxon>Pentapetalae</taxon>
        <taxon>rosids</taxon>
        <taxon>fabids</taxon>
        <taxon>Malpighiales</taxon>
        <taxon>Erythroxylaceae</taxon>
        <taxon>Erythroxylum</taxon>
    </lineage>
</organism>
<evidence type="ECO:0000256" key="4">
    <source>
        <dbReference type="ARBA" id="ARBA00023242"/>
    </source>
</evidence>
<keyword evidence="6" id="KW-0175">Coiled coil</keyword>
<dbReference type="PANTHER" id="PTHR31636">
    <property type="entry name" value="OSJNBA0084A10.13 PROTEIN-RELATED"/>
    <property type="match status" value="1"/>
</dbReference>
<feature type="region of interest" description="Leucine repeat II (LRII)" evidence="5">
    <location>
        <begin position="420"/>
        <end position="452"/>
    </location>
</feature>
<keyword evidence="3" id="KW-0804">Transcription</keyword>
<gene>
    <name evidence="8" type="ORF">K2173_008584</name>
</gene>
<feature type="region of interest" description="SAW" evidence="5">
    <location>
        <begin position="557"/>
        <end position="634"/>
    </location>
</feature>
<dbReference type="Pfam" id="PF03514">
    <property type="entry name" value="GRAS"/>
    <property type="match status" value="1"/>
</dbReference>
<dbReference type="EMBL" id="JAIWQS010000010">
    <property type="protein sequence ID" value="KAJ8752849.1"/>
    <property type="molecule type" value="Genomic_DNA"/>
</dbReference>
<keyword evidence="9" id="KW-1185">Reference proteome</keyword>
<name>A0AAV8SLI2_9ROSI</name>
<protein>
    <recommendedName>
        <fullName evidence="10">Scarecrow-like protein 8</fullName>
    </recommendedName>
</protein>
<evidence type="ECO:0000256" key="2">
    <source>
        <dbReference type="ARBA" id="ARBA00023015"/>
    </source>
</evidence>
<dbReference type="AlphaFoldDB" id="A0AAV8SLI2"/>
<accession>A0AAV8SLI2</accession>
<reference evidence="8 9" key="1">
    <citation type="submission" date="2021-09" db="EMBL/GenBank/DDBJ databases">
        <title>Genomic insights and catalytic innovation underlie evolution of tropane alkaloids biosynthesis.</title>
        <authorList>
            <person name="Wang Y.-J."/>
            <person name="Tian T."/>
            <person name="Huang J.-P."/>
            <person name="Huang S.-X."/>
        </authorList>
    </citation>
    <scope>NUCLEOTIDE SEQUENCE [LARGE SCALE GENOMIC DNA]</scope>
    <source>
        <strain evidence="8">KIB-2018</strain>
        <tissue evidence="8">Leaf</tissue>
    </source>
</reference>
<evidence type="ECO:0000256" key="7">
    <source>
        <dbReference type="SAM" id="MobiDB-lite"/>
    </source>
</evidence>
<comment type="caution">
    <text evidence="5">Lacks conserved residue(s) required for the propagation of feature annotation.</text>
</comment>
<dbReference type="GO" id="GO:0005634">
    <property type="term" value="C:nucleus"/>
    <property type="evidence" value="ECO:0007669"/>
    <property type="project" value="UniProtKB-SubCell"/>
</dbReference>
<dbReference type="Proteomes" id="UP001159364">
    <property type="component" value="Linkage Group LG10"/>
</dbReference>
<feature type="coiled-coil region" evidence="6">
    <location>
        <begin position="182"/>
        <end position="209"/>
    </location>
</feature>
<evidence type="ECO:0000313" key="9">
    <source>
        <dbReference type="Proteomes" id="UP001159364"/>
    </source>
</evidence>
<comment type="similarity">
    <text evidence="5">Belongs to the GRAS family.</text>
</comment>
<dbReference type="InterPro" id="IPR005202">
    <property type="entry name" value="TF_GRAS"/>
</dbReference>
<evidence type="ECO:0000313" key="8">
    <source>
        <dbReference type="EMBL" id="KAJ8752849.1"/>
    </source>
</evidence>
<evidence type="ECO:0008006" key="10">
    <source>
        <dbReference type="Google" id="ProtNLM"/>
    </source>
</evidence>
<evidence type="ECO:0000256" key="5">
    <source>
        <dbReference type="PROSITE-ProRule" id="PRU01191"/>
    </source>
</evidence>
<evidence type="ECO:0000256" key="6">
    <source>
        <dbReference type="SAM" id="Coils"/>
    </source>
</evidence>
<feature type="region of interest" description="Disordered" evidence="7">
    <location>
        <begin position="234"/>
        <end position="257"/>
    </location>
</feature>